<feature type="region of interest" description="Disordered" evidence="1">
    <location>
        <begin position="1"/>
        <end position="72"/>
    </location>
</feature>
<evidence type="ECO:0000313" key="3">
    <source>
        <dbReference type="Proteomes" id="UP000466681"/>
    </source>
</evidence>
<evidence type="ECO:0000256" key="1">
    <source>
        <dbReference type="SAM" id="MobiDB-lite"/>
    </source>
</evidence>
<reference evidence="2 3" key="1">
    <citation type="journal article" date="2019" name="Emerg. Microbes Infect.">
        <title>Comprehensive subspecies identification of 175 nontuberculous mycobacteria species based on 7547 genomic profiles.</title>
        <authorList>
            <person name="Matsumoto Y."/>
            <person name="Kinjo T."/>
            <person name="Motooka D."/>
            <person name="Nabeya D."/>
            <person name="Jung N."/>
            <person name="Uechi K."/>
            <person name="Horii T."/>
            <person name="Iida T."/>
            <person name="Fujita J."/>
            <person name="Nakamura S."/>
        </authorList>
    </citation>
    <scope>NUCLEOTIDE SEQUENCE [LARGE SCALE GENOMIC DNA]</scope>
    <source>
        <strain evidence="2 3">JCM 6375</strain>
    </source>
</reference>
<dbReference type="EMBL" id="AP022560">
    <property type="protein sequence ID" value="BBW99254.1"/>
    <property type="molecule type" value="Genomic_DNA"/>
</dbReference>
<protein>
    <submittedName>
        <fullName evidence="2">Uncharacterized protein</fullName>
    </submittedName>
</protein>
<sequence length="72" mass="7199">MAGLKGHVGHDDADRRAGAHPLDGGQEATRSADSALGTGRRGAGFRHAISVPGGGKAAEYGYSGGHGWKGSE</sequence>
<dbReference type="Proteomes" id="UP000466681">
    <property type="component" value="Chromosome"/>
</dbReference>
<dbReference type="AlphaFoldDB" id="A0AAD1H6Q4"/>
<organism evidence="2 3">
    <name type="scientific">Mycolicibacterium moriokaense</name>
    <dbReference type="NCBI Taxonomy" id="39691"/>
    <lineage>
        <taxon>Bacteria</taxon>
        <taxon>Bacillati</taxon>
        <taxon>Actinomycetota</taxon>
        <taxon>Actinomycetes</taxon>
        <taxon>Mycobacteriales</taxon>
        <taxon>Mycobacteriaceae</taxon>
        <taxon>Mycolicibacterium</taxon>
    </lineage>
</organism>
<feature type="compositionally biased region" description="Gly residues" evidence="1">
    <location>
        <begin position="52"/>
        <end position="72"/>
    </location>
</feature>
<feature type="compositionally biased region" description="Basic and acidic residues" evidence="1">
    <location>
        <begin position="8"/>
        <end position="17"/>
    </location>
</feature>
<name>A0AAD1H6Q4_9MYCO</name>
<gene>
    <name evidence="2" type="ORF">MMOR_01910</name>
</gene>
<proteinExistence type="predicted"/>
<accession>A0AAD1H6Q4</accession>
<keyword evidence="3" id="KW-1185">Reference proteome</keyword>
<dbReference type="KEGG" id="mmor:MMOR_01910"/>
<evidence type="ECO:0000313" key="2">
    <source>
        <dbReference type="EMBL" id="BBW99254.1"/>
    </source>
</evidence>